<sequence>MLRLSSINPVAAFVLKVVFWLPVCLAVWYYLAPSLVWPVGLLSDWILTALFPQIFQGVDQQGDRLDFVTLLAMPAELLRGQQPGVSGDLVFTVNPLLYSYGLPLYTALSIASPGDAKDEDLKWNKWLWGLPLLFLFQVWGVCFDGLKTLLFTLGPAVSAQMAFTPLAMDGVALGYQLGYLILPSVLPLVIWVVQYRAYLTEMVWATD</sequence>
<keyword evidence="1" id="KW-0472">Membrane</keyword>
<keyword evidence="1" id="KW-0812">Transmembrane</keyword>
<dbReference type="InterPro" id="IPR049823">
    <property type="entry name" value="XrtH_assoc"/>
</dbReference>
<evidence type="ECO:0000313" key="2">
    <source>
        <dbReference type="EMBL" id="MCG7940407.1"/>
    </source>
</evidence>
<feature type="transmembrane region" description="Helical" evidence="1">
    <location>
        <begin position="173"/>
        <end position="193"/>
    </location>
</feature>
<dbReference type="Proteomes" id="UP000886687">
    <property type="component" value="Unassembled WGS sequence"/>
</dbReference>
<reference evidence="2" key="1">
    <citation type="journal article" date="2021" name="Proc. Natl. Acad. Sci. U.S.A.">
        <title>Global biogeography of chemosynthetic symbionts reveals both localized and globally distributed symbiont groups. .</title>
        <authorList>
            <person name="Osvatic J.T."/>
            <person name="Wilkins L.G.E."/>
            <person name="Leibrecht L."/>
            <person name="Leray M."/>
            <person name="Zauner S."/>
            <person name="Polzin J."/>
            <person name="Camacho Y."/>
            <person name="Gros O."/>
            <person name="van Gils J.A."/>
            <person name="Eisen J.A."/>
            <person name="Petersen J.M."/>
            <person name="Yuen B."/>
        </authorList>
    </citation>
    <scope>NUCLEOTIDE SEQUENCE</scope>
    <source>
        <strain evidence="2">MAGL173</strain>
    </source>
</reference>
<feature type="transmembrane region" description="Helical" evidence="1">
    <location>
        <begin position="126"/>
        <end position="153"/>
    </location>
</feature>
<name>A0A9E4K6D4_9GAMM</name>
<organism evidence="2 3">
    <name type="scientific">Candidatus Thiodiazotropha lotti</name>
    <dbReference type="NCBI Taxonomy" id="2792787"/>
    <lineage>
        <taxon>Bacteria</taxon>
        <taxon>Pseudomonadati</taxon>
        <taxon>Pseudomonadota</taxon>
        <taxon>Gammaproteobacteria</taxon>
        <taxon>Chromatiales</taxon>
        <taxon>Sedimenticolaceae</taxon>
        <taxon>Candidatus Thiodiazotropha</taxon>
    </lineage>
</organism>
<protein>
    <submittedName>
        <fullName evidence="2">Uncharacterized protein</fullName>
    </submittedName>
</protein>
<proteinExistence type="predicted"/>
<evidence type="ECO:0000256" key="1">
    <source>
        <dbReference type="SAM" id="Phobius"/>
    </source>
</evidence>
<keyword evidence="1" id="KW-1133">Transmembrane helix</keyword>
<feature type="transmembrane region" description="Helical" evidence="1">
    <location>
        <begin position="12"/>
        <end position="31"/>
    </location>
</feature>
<dbReference type="AlphaFoldDB" id="A0A9E4K6D4"/>
<dbReference type="EMBL" id="JAEPDI010000013">
    <property type="protein sequence ID" value="MCG7940407.1"/>
    <property type="molecule type" value="Genomic_DNA"/>
</dbReference>
<accession>A0A9E4K6D4</accession>
<evidence type="ECO:0000313" key="3">
    <source>
        <dbReference type="Proteomes" id="UP000886687"/>
    </source>
</evidence>
<comment type="caution">
    <text evidence="2">The sequence shown here is derived from an EMBL/GenBank/DDBJ whole genome shotgun (WGS) entry which is preliminary data.</text>
</comment>
<dbReference type="NCBIfam" id="NF041730">
    <property type="entry name" value="XrtH_assoc"/>
    <property type="match status" value="1"/>
</dbReference>
<gene>
    <name evidence="2" type="ORF">JAZ04_16355</name>
</gene>